<keyword evidence="5" id="KW-0521">NADP</keyword>
<dbReference type="InterPro" id="IPR029479">
    <property type="entry name" value="Nitroreductase"/>
</dbReference>
<comment type="similarity">
    <text evidence="1 5">Belongs to the flavin oxidoreductase frp family.</text>
</comment>
<keyword evidence="4 5" id="KW-0560">Oxidoreductase</keyword>
<keyword evidence="3 5" id="KW-0288">FMN</keyword>
<dbReference type="PIRSF" id="PIRSF005426">
    <property type="entry name" value="Frp"/>
    <property type="match status" value="1"/>
</dbReference>
<dbReference type="CDD" id="cd02146">
    <property type="entry name" value="NfsA-like"/>
    <property type="match status" value="1"/>
</dbReference>
<evidence type="ECO:0000256" key="3">
    <source>
        <dbReference type="ARBA" id="ARBA00022643"/>
    </source>
</evidence>
<gene>
    <name evidence="7" type="ORF">FD25_GL002431</name>
</gene>
<sequence>MTTTLDTLLNHVSVRALTPQALSSEQIHQLVTAAQAAPTASFQQSYSIIGVTDPDLRQQIAGYAGGQRFVATGGTLFIFCADLHRIQYLAQEQGVDLTETLTGIDATLAGTVDATLAAQNMAIAAESMELGTCYSGGIRDGIVDIAPLLDIPENVFPVLGLVIGYPQSRNALKPRLPFAAVYHENRYQSSESAILHHYDDQTNQYYAQRTGKTSPTTRRWSHTAIDSFRQHPRTFMQKFLNDHGLAKH</sequence>
<feature type="domain" description="Nitroreductase" evidence="6">
    <location>
        <begin position="11"/>
        <end position="165"/>
    </location>
</feature>
<dbReference type="GO" id="GO:0016491">
    <property type="term" value="F:oxidoreductase activity"/>
    <property type="evidence" value="ECO:0007669"/>
    <property type="project" value="UniProtKB-UniRule"/>
</dbReference>
<dbReference type="RefSeq" id="WP_057801246.1">
    <property type="nucleotide sequence ID" value="NZ_AZDV01000005.1"/>
</dbReference>
<proteinExistence type="inferred from homology"/>
<dbReference type="STRING" id="1423715.FD25_GL002431"/>
<dbReference type="PANTHER" id="PTHR43425:SF3">
    <property type="entry name" value="NADPH-DEPENDENT OXIDOREDUCTASE"/>
    <property type="match status" value="1"/>
</dbReference>
<keyword evidence="2 5" id="KW-0285">Flavoprotein</keyword>
<protein>
    <submittedName>
        <fullName evidence="7">Nadph-fmn oxidoreductase</fullName>
    </submittedName>
</protein>
<evidence type="ECO:0000259" key="6">
    <source>
        <dbReference type="Pfam" id="PF00881"/>
    </source>
</evidence>
<name>A0A0R1LUN6_9LACO</name>
<evidence type="ECO:0000256" key="4">
    <source>
        <dbReference type="ARBA" id="ARBA00023002"/>
    </source>
</evidence>
<dbReference type="Gene3D" id="3.40.109.10">
    <property type="entry name" value="NADH Oxidase"/>
    <property type="match status" value="1"/>
</dbReference>
<dbReference type="Pfam" id="PF00881">
    <property type="entry name" value="Nitroreductase"/>
    <property type="match status" value="1"/>
</dbReference>
<dbReference type="EMBL" id="AZDV01000005">
    <property type="protein sequence ID" value="KRK95970.1"/>
    <property type="molecule type" value="Genomic_DNA"/>
</dbReference>
<comment type="caution">
    <text evidence="7">The sequence shown here is derived from an EMBL/GenBank/DDBJ whole genome shotgun (WGS) entry which is preliminary data.</text>
</comment>
<evidence type="ECO:0000256" key="2">
    <source>
        <dbReference type="ARBA" id="ARBA00022630"/>
    </source>
</evidence>
<reference evidence="7 8" key="1">
    <citation type="journal article" date="2015" name="Genome Announc.">
        <title>Expanding the biotechnology potential of lactobacilli through comparative genomics of 213 strains and associated genera.</title>
        <authorList>
            <person name="Sun Z."/>
            <person name="Harris H.M."/>
            <person name="McCann A."/>
            <person name="Guo C."/>
            <person name="Argimon S."/>
            <person name="Zhang W."/>
            <person name="Yang X."/>
            <person name="Jeffery I.B."/>
            <person name="Cooney J.C."/>
            <person name="Kagawa T.F."/>
            <person name="Liu W."/>
            <person name="Song Y."/>
            <person name="Salvetti E."/>
            <person name="Wrobel A."/>
            <person name="Rasinkangas P."/>
            <person name="Parkhill J."/>
            <person name="Rea M.C."/>
            <person name="O'Sullivan O."/>
            <person name="Ritari J."/>
            <person name="Douillard F.P."/>
            <person name="Paul Ross R."/>
            <person name="Yang R."/>
            <person name="Briner A.E."/>
            <person name="Felis G.E."/>
            <person name="de Vos W.M."/>
            <person name="Barrangou R."/>
            <person name="Klaenhammer T.R."/>
            <person name="Caufield P.W."/>
            <person name="Cui Y."/>
            <person name="Zhang H."/>
            <person name="O'Toole P.W."/>
        </authorList>
    </citation>
    <scope>NUCLEOTIDE SEQUENCE [LARGE SCALE GENOMIC DNA]</scope>
    <source>
        <strain evidence="7 8">DSM 19394</strain>
    </source>
</reference>
<organism evidence="7 8">
    <name type="scientific">Levilactobacillus acidifarinae DSM 19394 = JCM 15949</name>
    <dbReference type="NCBI Taxonomy" id="1423715"/>
    <lineage>
        <taxon>Bacteria</taxon>
        <taxon>Bacillati</taxon>
        <taxon>Bacillota</taxon>
        <taxon>Bacilli</taxon>
        <taxon>Lactobacillales</taxon>
        <taxon>Lactobacillaceae</taxon>
        <taxon>Levilactobacillus</taxon>
    </lineage>
</organism>
<dbReference type="PANTHER" id="PTHR43425">
    <property type="entry name" value="OXYGEN-INSENSITIVE NADPH NITROREDUCTASE"/>
    <property type="match status" value="1"/>
</dbReference>
<accession>A0A0R1LUN6</accession>
<evidence type="ECO:0000256" key="1">
    <source>
        <dbReference type="ARBA" id="ARBA00008366"/>
    </source>
</evidence>
<dbReference type="OrthoDB" id="9775805at2"/>
<dbReference type="InterPro" id="IPR000415">
    <property type="entry name" value="Nitroreductase-like"/>
</dbReference>
<evidence type="ECO:0000313" key="7">
    <source>
        <dbReference type="EMBL" id="KRK95970.1"/>
    </source>
</evidence>
<evidence type="ECO:0000256" key="5">
    <source>
        <dbReference type="PIRNR" id="PIRNR005426"/>
    </source>
</evidence>
<dbReference type="AlphaFoldDB" id="A0A0R1LUN6"/>
<dbReference type="SUPFAM" id="SSF55469">
    <property type="entry name" value="FMN-dependent nitroreductase-like"/>
    <property type="match status" value="1"/>
</dbReference>
<dbReference type="PATRIC" id="fig|1423715.3.peg.2509"/>
<dbReference type="InterPro" id="IPR016446">
    <property type="entry name" value="Flavin_OxRdtase_Frp"/>
</dbReference>
<evidence type="ECO:0000313" key="8">
    <source>
        <dbReference type="Proteomes" id="UP000051955"/>
    </source>
</evidence>
<keyword evidence="8" id="KW-1185">Reference proteome</keyword>
<dbReference type="Proteomes" id="UP000051955">
    <property type="component" value="Unassembled WGS sequence"/>
</dbReference>